<dbReference type="EMBL" id="CM044704">
    <property type="protein sequence ID" value="KAI5666626.1"/>
    <property type="molecule type" value="Genomic_DNA"/>
</dbReference>
<protein>
    <submittedName>
        <fullName evidence="1">Uncharacterized protein</fullName>
    </submittedName>
</protein>
<evidence type="ECO:0000313" key="1">
    <source>
        <dbReference type="EMBL" id="KAI5666626.1"/>
    </source>
</evidence>
<gene>
    <name evidence="1" type="ORF">M9H77_16479</name>
</gene>
<reference evidence="2" key="1">
    <citation type="journal article" date="2023" name="Nat. Plants">
        <title>Single-cell RNA sequencing provides a high-resolution roadmap for understanding the multicellular compartmentation of specialized metabolism.</title>
        <authorList>
            <person name="Sun S."/>
            <person name="Shen X."/>
            <person name="Li Y."/>
            <person name="Li Y."/>
            <person name="Wang S."/>
            <person name="Li R."/>
            <person name="Zhang H."/>
            <person name="Shen G."/>
            <person name="Guo B."/>
            <person name="Wei J."/>
            <person name="Xu J."/>
            <person name="St-Pierre B."/>
            <person name="Chen S."/>
            <person name="Sun C."/>
        </authorList>
    </citation>
    <scope>NUCLEOTIDE SEQUENCE [LARGE SCALE GENOMIC DNA]</scope>
</reference>
<keyword evidence="2" id="KW-1185">Reference proteome</keyword>
<dbReference type="Proteomes" id="UP001060085">
    <property type="component" value="Linkage Group LG04"/>
</dbReference>
<accession>A0ACC0B1V9</accession>
<proteinExistence type="predicted"/>
<comment type="caution">
    <text evidence="1">The sequence shown here is derived from an EMBL/GenBank/DDBJ whole genome shotgun (WGS) entry which is preliminary data.</text>
</comment>
<sequence>MAAEVAEEEFNSYQPACLKSNRKIYPTNQSHNDDVQMAIGVHEAQKKEFYVLAIPSAAVSNCGDGDDKGATPAAEEA</sequence>
<organism evidence="1 2">
    <name type="scientific">Catharanthus roseus</name>
    <name type="common">Madagascar periwinkle</name>
    <name type="synonym">Vinca rosea</name>
    <dbReference type="NCBI Taxonomy" id="4058"/>
    <lineage>
        <taxon>Eukaryota</taxon>
        <taxon>Viridiplantae</taxon>
        <taxon>Streptophyta</taxon>
        <taxon>Embryophyta</taxon>
        <taxon>Tracheophyta</taxon>
        <taxon>Spermatophyta</taxon>
        <taxon>Magnoliopsida</taxon>
        <taxon>eudicotyledons</taxon>
        <taxon>Gunneridae</taxon>
        <taxon>Pentapetalae</taxon>
        <taxon>asterids</taxon>
        <taxon>lamiids</taxon>
        <taxon>Gentianales</taxon>
        <taxon>Apocynaceae</taxon>
        <taxon>Rauvolfioideae</taxon>
        <taxon>Vinceae</taxon>
        <taxon>Catharanthinae</taxon>
        <taxon>Catharanthus</taxon>
    </lineage>
</organism>
<name>A0ACC0B1V9_CATRO</name>
<evidence type="ECO:0000313" key="2">
    <source>
        <dbReference type="Proteomes" id="UP001060085"/>
    </source>
</evidence>